<feature type="transmembrane region" description="Helical" evidence="1">
    <location>
        <begin position="21"/>
        <end position="42"/>
    </location>
</feature>
<feature type="transmembrane region" description="Helical" evidence="1">
    <location>
        <begin position="232"/>
        <end position="249"/>
    </location>
</feature>
<dbReference type="InterPro" id="IPR013416">
    <property type="entry name" value="CHP02587_IM"/>
</dbReference>
<dbReference type="RefSeq" id="WP_368804963.1">
    <property type="nucleotide sequence ID" value="NZ_JAZHFV010000011.1"/>
</dbReference>
<dbReference type="Pfam" id="PF09622">
    <property type="entry name" value="DUF2391"/>
    <property type="match status" value="1"/>
</dbReference>
<evidence type="ECO:0000313" key="2">
    <source>
        <dbReference type="EMBL" id="MEX4010248.1"/>
    </source>
</evidence>
<keyword evidence="1" id="KW-0812">Transmembrane</keyword>
<sequence length="282" mass="30630">MSRAHHEISGTRRAVRDLGRAAGGALVFSLPMLMTMELWWLGFYLDRLRLLVLVLTALPLLVVLSRHVGFERTRYWLDDVVDALIALGISGLVCILTLVLFGTIPVEAPLDEIIGKVVIQMVPASIGALLAKSQFKAESDDDEYADAAGDPEESYGGELFLMAVGALFLGFNVAPTEEMMLISYQMTEWHSLCLVVLSVGLMHGFVFALGFAGGSHVSPKAPWWSPFLRLTLPGYVIAISVSLYLLWVFARLDGLHIDSIVMATAVLAFPSAIGAAAARLIL</sequence>
<feature type="transmembrane region" description="Helical" evidence="1">
    <location>
        <begin position="261"/>
        <end position="281"/>
    </location>
</feature>
<evidence type="ECO:0000313" key="3">
    <source>
        <dbReference type="Proteomes" id="UP001559025"/>
    </source>
</evidence>
<gene>
    <name evidence="2" type="ORF">V1479_23280</name>
</gene>
<evidence type="ECO:0000256" key="1">
    <source>
        <dbReference type="SAM" id="Phobius"/>
    </source>
</evidence>
<keyword evidence="1" id="KW-1133">Transmembrane helix</keyword>
<comment type="caution">
    <text evidence="2">The sequence shown here is derived from an EMBL/GenBank/DDBJ whole genome shotgun (WGS) entry which is preliminary data.</text>
</comment>
<keyword evidence="3" id="KW-1185">Reference proteome</keyword>
<dbReference type="Proteomes" id="UP001559025">
    <property type="component" value="Unassembled WGS sequence"/>
</dbReference>
<accession>A0ABV3WZY9</accession>
<dbReference type="EMBL" id="JAZHFV010000011">
    <property type="protein sequence ID" value="MEX4010248.1"/>
    <property type="molecule type" value="Genomic_DNA"/>
</dbReference>
<name>A0ABV3WZY9_9HYPH</name>
<keyword evidence="1" id="KW-0472">Membrane</keyword>
<reference evidence="2 3" key="1">
    <citation type="submission" date="2024-01" db="EMBL/GenBank/DDBJ databases">
        <title>New evidence supports the origin of RcGTA from prophage.</title>
        <authorList>
            <person name="Xu Y."/>
            <person name="Liu B."/>
            <person name="Chen F."/>
        </authorList>
    </citation>
    <scope>NUCLEOTIDE SEQUENCE [LARGE SCALE GENOMIC DNA]</scope>
    <source>
        <strain evidence="2 3">CBW1107-2</strain>
    </source>
</reference>
<feature type="transmembrane region" description="Helical" evidence="1">
    <location>
        <begin position="48"/>
        <end position="68"/>
    </location>
</feature>
<feature type="transmembrane region" description="Helical" evidence="1">
    <location>
        <begin position="189"/>
        <end position="212"/>
    </location>
</feature>
<dbReference type="InterPro" id="IPR024464">
    <property type="entry name" value="DUF2391"/>
</dbReference>
<organism evidence="2 3">
    <name type="scientific">Neoaquamicrobium sediminum</name>
    <dbReference type="NCBI Taxonomy" id="1849104"/>
    <lineage>
        <taxon>Bacteria</taxon>
        <taxon>Pseudomonadati</taxon>
        <taxon>Pseudomonadota</taxon>
        <taxon>Alphaproteobacteria</taxon>
        <taxon>Hyphomicrobiales</taxon>
        <taxon>Phyllobacteriaceae</taxon>
        <taxon>Neoaquamicrobium</taxon>
    </lineage>
</organism>
<proteinExistence type="predicted"/>
<dbReference type="NCBIfam" id="TIGR02587">
    <property type="entry name" value="TIGR02587 family membrane protein"/>
    <property type="match status" value="1"/>
</dbReference>
<feature type="transmembrane region" description="Helical" evidence="1">
    <location>
        <begin position="80"/>
        <end position="101"/>
    </location>
</feature>
<protein>
    <submittedName>
        <fullName evidence="2">TIGR02587 family membrane protein</fullName>
    </submittedName>
</protein>